<accession>A0A484MVJ2</accession>
<dbReference type="OrthoDB" id="4726at2759"/>
<feature type="domain" description="RRM" evidence="4">
    <location>
        <begin position="1"/>
        <end position="71"/>
    </location>
</feature>
<dbReference type="Pfam" id="PF00076">
    <property type="entry name" value="RRM_1"/>
    <property type="match status" value="2"/>
</dbReference>
<dbReference type="Proteomes" id="UP000595140">
    <property type="component" value="Unassembled WGS sequence"/>
</dbReference>
<dbReference type="PANTHER" id="PTHR13952">
    <property type="entry name" value="U1 SMALL NUCLEAR RIBONUCLEOPROTEIN 70 KD"/>
    <property type="match status" value="1"/>
</dbReference>
<name>A0A484MVJ2_9ASTE</name>
<evidence type="ECO:0000256" key="3">
    <source>
        <dbReference type="PROSITE-ProRule" id="PRU00176"/>
    </source>
</evidence>
<dbReference type="GO" id="GO:0071004">
    <property type="term" value="C:U2-type prespliceosome"/>
    <property type="evidence" value="ECO:0007669"/>
    <property type="project" value="TreeGrafter"/>
</dbReference>
<dbReference type="PANTHER" id="PTHR13952:SF15">
    <property type="entry name" value="RRM DOMAIN-CONTAINING PROTEIN"/>
    <property type="match status" value="1"/>
</dbReference>
<dbReference type="AlphaFoldDB" id="A0A484MVJ2"/>
<dbReference type="CDD" id="cd00590">
    <property type="entry name" value="RRM_SF"/>
    <property type="match status" value="2"/>
</dbReference>
<evidence type="ECO:0000256" key="2">
    <source>
        <dbReference type="ARBA" id="ARBA00023242"/>
    </source>
</evidence>
<dbReference type="InterPro" id="IPR012677">
    <property type="entry name" value="Nucleotide-bd_a/b_plait_sf"/>
</dbReference>
<dbReference type="SMART" id="SM00360">
    <property type="entry name" value="RRM"/>
    <property type="match status" value="2"/>
</dbReference>
<keyword evidence="2" id="KW-0539">Nucleus</keyword>
<dbReference type="GO" id="GO:0030619">
    <property type="term" value="F:U1 snRNA binding"/>
    <property type="evidence" value="ECO:0007669"/>
    <property type="project" value="TreeGrafter"/>
</dbReference>
<reference evidence="5 6" key="1">
    <citation type="submission" date="2018-04" db="EMBL/GenBank/DDBJ databases">
        <authorList>
            <person name="Vogel A."/>
        </authorList>
    </citation>
    <scope>NUCLEOTIDE SEQUENCE [LARGE SCALE GENOMIC DNA]</scope>
</reference>
<dbReference type="GO" id="GO:0071011">
    <property type="term" value="C:precatalytic spliceosome"/>
    <property type="evidence" value="ECO:0007669"/>
    <property type="project" value="TreeGrafter"/>
</dbReference>
<feature type="domain" description="RRM" evidence="4">
    <location>
        <begin position="120"/>
        <end position="210"/>
    </location>
</feature>
<evidence type="ECO:0000256" key="1">
    <source>
        <dbReference type="ARBA" id="ARBA00004123"/>
    </source>
</evidence>
<evidence type="ECO:0000313" key="6">
    <source>
        <dbReference type="Proteomes" id="UP000595140"/>
    </source>
</evidence>
<keyword evidence="6" id="KW-1185">Reference proteome</keyword>
<protein>
    <recommendedName>
        <fullName evidence="4">RRM domain-containing protein</fullName>
    </recommendedName>
</protein>
<dbReference type="GO" id="GO:0003729">
    <property type="term" value="F:mRNA binding"/>
    <property type="evidence" value="ECO:0007669"/>
    <property type="project" value="TreeGrafter"/>
</dbReference>
<dbReference type="GO" id="GO:0000398">
    <property type="term" value="P:mRNA splicing, via spliceosome"/>
    <property type="evidence" value="ECO:0007669"/>
    <property type="project" value="TreeGrafter"/>
</dbReference>
<evidence type="ECO:0000313" key="5">
    <source>
        <dbReference type="EMBL" id="VFQ92216.1"/>
    </source>
</evidence>
<sequence>MSCETKISDIINLFKDVGEVVHVRLIVTKMGELKGRGFVEFASADEAKKAQEKKNGEYLCGNQVTLCVAKIAPHLPPPKYCIDHKVWFEDYLQGENLLIEEDDAVEGLDYFYEEVSLRKKTLFISKLPAVCKIIRHISNFFYDVGEVSVRLIVDDLGKHVGCGFVTFASAIEAKKALGLRKKIRGMASGFIYLDKVEIAPYPVRPKYKLAEKRWYEDFLPQERLYMEGTVRKRQFCGKKITFTEDDD</sequence>
<dbReference type="Gene3D" id="3.30.70.330">
    <property type="match status" value="2"/>
</dbReference>
<organism evidence="5 6">
    <name type="scientific">Cuscuta campestris</name>
    <dbReference type="NCBI Taxonomy" id="132261"/>
    <lineage>
        <taxon>Eukaryota</taxon>
        <taxon>Viridiplantae</taxon>
        <taxon>Streptophyta</taxon>
        <taxon>Embryophyta</taxon>
        <taxon>Tracheophyta</taxon>
        <taxon>Spermatophyta</taxon>
        <taxon>Magnoliopsida</taxon>
        <taxon>eudicotyledons</taxon>
        <taxon>Gunneridae</taxon>
        <taxon>Pentapetalae</taxon>
        <taxon>asterids</taxon>
        <taxon>lamiids</taxon>
        <taxon>Solanales</taxon>
        <taxon>Convolvulaceae</taxon>
        <taxon>Cuscuteae</taxon>
        <taxon>Cuscuta</taxon>
        <taxon>Cuscuta subgen. Grammica</taxon>
        <taxon>Cuscuta sect. Cleistogrammica</taxon>
    </lineage>
</organism>
<gene>
    <name evidence="5" type="ORF">CCAM_LOCUS33992</name>
</gene>
<dbReference type="InterPro" id="IPR000504">
    <property type="entry name" value="RRM_dom"/>
</dbReference>
<dbReference type="EMBL" id="OOIL02004481">
    <property type="protein sequence ID" value="VFQ92216.1"/>
    <property type="molecule type" value="Genomic_DNA"/>
</dbReference>
<keyword evidence="3" id="KW-0694">RNA-binding</keyword>
<dbReference type="SUPFAM" id="SSF54928">
    <property type="entry name" value="RNA-binding domain, RBD"/>
    <property type="match status" value="1"/>
</dbReference>
<dbReference type="InterPro" id="IPR051183">
    <property type="entry name" value="U1_U11-U12_snRNP_70-35kDa"/>
</dbReference>
<proteinExistence type="predicted"/>
<dbReference type="GO" id="GO:0005685">
    <property type="term" value="C:U1 snRNP"/>
    <property type="evidence" value="ECO:0007669"/>
    <property type="project" value="TreeGrafter"/>
</dbReference>
<comment type="subcellular location">
    <subcellularLocation>
        <location evidence="1">Nucleus</location>
    </subcellularLocation>
</comment>
<dbReference type="InterPro" id="IPR035979">
    <property type="entry name" value="RBD_domain_sf"/>
</dbReference>
<evidence type="ECO:0000259" key="4">
    <source>
        <dbReference type="PROSITE" id="PS50102"/>
    </source>
</evidence>
<dbReference type="PROSITE" id="PS50102">
    <property type="entry name" value="RRM"/>
    <property type="match status" value="2"/>
</dbReference>